<evidence type="ECO:0000256" key="1">
    <source>
        <dbReference type="ARBA" id="ARBA00004479"/>
    </source>
</evidence>
<dbReference type="Proteomes" id="UP001347796">
    <property type="component" value="Unassembled WGS sequence"/>
</dbReference>
<comment type="similarity">
    <text evidence="13">Belongs to the adenylyl cyclase class-4/guanylyl cyclase family.</text>
</comment>
<dbReference type="SUPFAM" id="SSF55073">
    <property type="entry name" value="Nucleotide cyclase"/>
    <property type="match status" value="1"/>
</dbReference>
<sequence length="610" mass="67818">MKNNSFDTVDPETQDGMVTVSSGCLPLKNLESSKGRRNHVVLILVVALTPVFGLIGQNCVALVNNSNDVTAKNNVRGDLLFSIQTGNVVHRLQIERGTTAFYISANGDPTVFTTLKAAYNVTDDFISLLSKWPSNNDGSMFVSVERYRAHIHNFRQTLNPSILTADEAIEFYSSDVDIFISWTAKSIQKSRSGSMWPVLVGYHLLMLAKEQAGIERARGSTFFSKGGFNTVEALKYSEKRILGENYLRQASEYSPTVSSILTEKYDGQDLALNIASMRQSIKSNNLTAPSVELGKMWFANMTLYINILQEASQLLVIEITETLLNEISDLEKELGISITIVVIAILLCPFVVFAVHKLTLRIRMYAENLQQKTKDLENERKKSEMLLHELLPVSVATKLLRNQPVEPESFESVTIFFSDIVGFTDISSRSTPLEVVDMLNILYKTFDSYLELYDVYKVETIGDGYMVASGLPQRNGDLHCVEIGNLALDLLDAISNLGVPHMPDQKLRLRIGLNTGPVVTGVVGNKMPRYCVFGDTVNTASRMESSSLPHKIQISDTTKAGMEKCCNFIIAIRGIIEVKGKGSMTTYWLEGRIAPPKRSNDKFVSTMLPL</sequence>
<dbReference type="GO" id="GO:0007168">
    <property type="term" value="P:receptor guanylyl cyclase signaling pathway"/>
    <property type="evidence" value="ECO:0007669"/>
    <property type="project" value="TreeGrafter"/>
</dbReference>
<evidence type="ECO:0000256" key="6">
    <source>
        <dbReference type="ARBA" id="ARBA00022989"/>
    </source>
</evidence>
<keyword evidence="5" id="KW-0547">Nucleotide-binding</keyword>
<dbReference type="FunFam" id="3.30.70.1230:FF:000004">
    <property type="entry name" value="Guanylate cyclase"/>
    <property type="match status" value="1"/>
</dbReference>
<dbReference type="Gene3D" id="3.30.70.1230">
    <property type="entry name" value="Nucleotide cyclase"/>
    <property type="match status" value="1"/>
</dbReference>
<protein>
    <recommendedName>
        <fullName evidence="2">guanylate cyclase</fullName>
        <ecNumber evidence="2">4.6.1.2</ecNumber>
    </recommendedName>
</protein>
<evidence type="ECO:0000256" key="9">
    <source>
        <dbReference type="ARBA" id="ARBA00023170"/>
    </source>
</evidence>
<dbReference type="EMBL" id="JAZGQO010000010">
    <property type="protein sequence ID" value="KAK6175342.1"/>
    <property type="molecule type" value="Genomic_DNA"/>
</dbReference>
<feature type="domain" description="Guanylate cyclase" evidence="16">
    <location>
        <begin position="414"/>
        <end position="544"/>
    </location>
</feature>
<evidence type="ECO:0000256" key="15">
    <source>
        <dbReference type="SAM" id="Phobius"/>
    </source>
</evidence>
<evidence type="ECO:0000256" key="11">
    <source>
        <dbReference type="ARBA" id="ARBA00023239"/>
    </source>
</evidence>
<evidence type="ECO:0000256" key="7">
    <source>
        <dbReference type="ARBA" id="ARBA00023134"/>
    </source>
</evidence>
<dbReference type="InterPro" id="IPR050401">
    <property type="entry name" value="Cyclic_nucleotide_synthase"/>
</dbReference>
<dbReference type="GO" id="GO:0035556">
    <property type="term" value="P:intracellular signal transduction"/>
    <property type="evidence" value="ECO:0007669"/>
    <property type="project" value="InterPro"/>
</dbReference>
<dbReference type="PROSITE" id="PS50125">
    <property type="entry name" value="GUANYLATE_CYCLASE_2"/>
    <property type="match status" value="1"/>
</dbReference>
<accession>A0AAN8JDA5</accession>
<dbReference type="InterPro" id="IPR029787">
    <property type="entry name" value="Nucleotide_cyclase"/>
</dbReference>
<feature type="coiled-coil region" evidence="14">
    <location>
        <begin position="362"/>
        <end position="389"/>
    </location>
</feature>
<dbReference type="PANTHER" id="PTHR11920">
    <property type="entry name" value="GUANYLYL CYCLASE"/>
    <property type="match status" value="1"/>
</dbReference>
<dbReference type="GO" id="GO:0004383">
    <property type="term" value="F:guanylate cyclase activity"/>
    <property type="evidence" value="ECO:0007669"/>
    <property type="project" value="UniProtKB-EC"/>
</dbReference>
<name>A0AAN8JDA5_PATCE</name>
<dbReference type="EC" id="4.6.1.2" evidence="2"/>
<dbReference type="PANTHER" id="PTHR11920:SF501">
    <property type="entry name" value="GUANYLATE CYCLASE 32E"/>
    <property type="match status" value="1"/>
</dbReference>
<keyword evidence="7" id="KW-0342">GTP-binding</keyword>
<keyword evidence="12" id="KW-0141">cGMP biosynthesis</keyword>
<evidence type="ECO:0000256" key="3">
    <source>
        <dbReference type="ARBA" id="ARBA00022692"/>
    </source>
</evidence>
<gene>
    <name evidence="17" type="ORF">SNE40_013828</name>
</gene>
<dbReference type="AlphaFoldDB" id="A0AAN8JDA5"/>
<dbReference type="InterPro" id="IPR001054">
    <property type="entry name" value="A/G_cyclase"/>
</dbReference>
<keyword evidence="6 15" id="KW-1133">Transmembrane helix</keyword>
<organism evidence="17 18">
    <name type="scientific">Patella caerulea</name>
    <name type="common">Rayed Mediterranean limpet</name>
    <dbReference type="NCBI Taxonomy" id="87958"/>
    <lineage>
        <taxon>Eukaryota</taxon>
        <taxon>Metazoa</taxon>
        <taxon>Spiralia</taxon>
        <taxon>Lophotrochozoa</taxon>
        <taxon>Mollusca</taxon>
        <taxon>Gastropoda</taxon>
        <taxon>Patellogastropoda</taxon>
        <taxon>Patelloidea</taxon>
        <taxon>Patellidae</taxon>
        <taxon>Patella</taxon>
    </lineage>
</organism>
<evidence type="ECO:0000256" key="2">
    <source>
        <dbReference type="ARBA" id="ARBA00012202"/>
    </source>
</evidence>
<comment type="caution">
    <text evidence="17">The sequence shown here is derived from an EMBL/GenBank/DDBJ whole genome shotgun (WGS) entry which is preliminary data.</text>
</comment>
<evidence type="ECO:0000313" key="18">
    <source>
        <dbReference type="Proteomes" id="UP001347796"/>
    </source>
</evidence>
<evidence type="ECO:0000313" key="17">
    <source>
        <dbReference type="EMBL" id="KAK6175342.1"/>
    </source>
</evidence>
<evidence type="ECO:0000259" key="16">
    <source>
        <dbReference type="PROSITE" id="PS50125"/>
    </source>
</evidence>
<dbReference type="Pfam" id="PF08376">
    <property type="entry name" value="NIT"/>
    <property type="match status" value="1"/>
</dbReference>
<keyword evidence="4" id="KW-0732">Signal</keyword>
<evidence type="ECO:0000256" key="14">
    <source>
        <dbReference type="SAM" id="Coils"/>
    </source>
</evidence>
<evidence type="ECO:0000256" key="12">
    <source>
        <dbReference type="ARBA" id="ARBA00023293"/>
    </source>
</evidence>
<evidence type="ECO:0000256" key="10">
    <source>
        <dbReference type="ARBA" id="ARBA00023180"/>
    </source>
</evidence>
<evidence type="ECO:0000256" key="8">
    <source>
        <dbReference type="ARBA" id="ARBA00023136"/>
    </source>
</evidence>
<keyword evidence="9" id="KW-0675">Receptor</keyword>
<keyword evidence="10" id="KW-0325">Glycoprotein</keyword>
<evidence type="ECO:0000256" key="5">
    <source>
        <dbReference type="ARBA" id="ARBA00022741"/>
    </source>
</evidence>
<keyword evidence="18" id="KW-1185">Reference proteome</keyword>
<dbReference type="Gene3D" id="6.10.250.780">
    <property type="match status" value="1"/>
</dbReference>
<keyword evidence="8 15" id="KW-0472">Membrane</keyword>
<dbReference type="GO" id="GO:0004016">
    <property type="term" value="F:adenylate cyclase activity"/>
    <property type="evidence" value="ECO:0007669"/>
    <property type="project" value="TreeGrafter"/>
</dbReference>
<dbReference type="GO" id="GO:0005886">
    <property type="term" value="C:plasma membrane"/>
    <property type="evidence" value="ECO:0007669"/>
    <property type="project" value="TreeGrafter"/>
</dbReference>
<dbReference type="PROSITE" id="PS00452">
    <property type="entry name" value="GUANYLATE_CYCLASE_1"/>
    <property type="match status" value="1"/>
</dbReference>
<dbReference type="GO" id="GO:0005525">
    <property type="term" value="F:GTP binding"/>
    <property type="evidence" value="ECO:0007669"/>
    <property type="project" value="UniProtKB-KW"/>
</dbReference>
<feature type="transmembrane region" description="Helical" evidence="15">
    <location>
        <begin position="334"/>
        <end position="355"/>
    </location>
</feature>
<dbReference type="CDD" id="cd07302">
    <property type="entry name" value="CHD"/>
    <property type="match status" value="1"/>
</dbReference>
<reference evidence="17 18" key="1">
    <citation type="submission" date="2024-01" db="EMBL/GenBank/DDBJ databases">
        <title>The genome of the rayed Mediterranean limpet Patella caerulea (Linnaeus, 1758).</title>
        <authorList>
            <person name="Anh-Thu Weber A."/>
            <person name="Halstead-Nussloch G."/>
        </authorList>
    </citation>
    <scope>NUCLEOTIDE SEQUENCE [LARGE SCALE GENOMIC DNA]</scope>
    <source>
        <strain evidence="17">AATW-2023a</strain>
        <tissue evidence="17">Whole specimen</tissue>
    </source>
</reference>
<evidence type="ECO:0000256" key="13">
    <source>
        <dbReference type="RuleBase" id="RU000405"/>
    </source>
</evidence>
<keyword evidence="3 15" id="KW-0812">Transmembrane</keyword>
<dbReference type="Pfam" id="PF00211">
    <property type="entry name" value="Guanylate_cyc"/>
    <property type="match status" value="1"/>
</dbReference>
<dbReference type="SMART" id="SM00044">
    <property type="entry name" value="CYCc"/>
    <property type="match status" value="1"/>
</dbReference>
<keyword evidence="11 13" id="KW-0456">Lyase</keyword>
<proteinExistence type="inferred from homology"/>
<dbReference type="GO" id="GO:0001653">
    <property type="term" value="F:peptide receptor activity"/>
    <property type="evidence" value="ECO:0007669"/>
    <property type="project" value="TreeGrafter"/>
</dbReference>
<keyword evidence="14" id="KW-0175">Coiled coil</keyword>
<dbReference type="InterPro" id="IPR013587">
    <property type="entry name" value="Nitrate/nitrite_sensing"/>
</dbReference>
<feature type="transmembrane region" description="Helical" evidence="15">
    <location>
        <begin position="40"/>
        <end position="63"/>
    </location>
</feature>
<comment type="subcellular location">
    <subcellularLocation>
        <location evidence="1">Membrane</location>
        <topology evidence="1">Single-pass type I membrane protein</topology>
    </subcellularLocation>
</comment>
<dbReference type="InterPro" id="IPR018297">
    <property type="entry name" value="A/G_cyclase_CS"/>
</dbReference>
<evidence type="ECO:0000256" key="4">
    <source>
        <dbReference type="ARBA" id="ARBA00022729"/>
    </source>
</evidence>